<dbReference type="Pfam" id="PF02782">
    <property type="entry name" value="FGGY_C"/>
    <property type="match status" value="1"/>
</dbReference>
<keyword evidence="7" id="KW-0684">Rhamnose metabolism</keyword>
<protein>
    <submittedName>
        <fullName evidence="10">Rhamnulokinase</fullName>
    </submittedName>
</protein>
<evidence type="ECO:0000313" key="10">
    <source>
        <dbReference type="EMBL" id="SCZ13534.1"/>
    </source>
</evidence>
<dbReference type="InterPro" id="IPR018484">
    <property type="entry name" value="FGGY_N"/>
</dbReference>
<evidence type="ECO:0000256" key="1">
    <source>
        <dbReference type="ARBA" id="ARBA00009156"/>
    </source>
</evidence>
<sequence>MSYQAAYVLAADFGAGSGRVVRGALDGRRLTLHEVHRFPNEPVQLRDELYWDFLRLFYELKQGIRKGAEGMPGRIKSIAVDTWGVDYGLIDGAGRLRCNPRHYRDARHAKSMNDVLQMLNEQELYAMSGVLPQQINTIFQLYGELQDSGINSKDSTMNPDADTRLLFLPDLFNYYLSGEQACEYTIASTSGLLHSGEVKWNEPLMSRLGLPVSLFPRLVHSGTVLGHLSDDLVRELHTGPMKVVSVGSHDTASALAAIPATESNYAFISCGTWSLMGVERDSPVLSVQALELGFTNEGTVNGKVRTLKNRSGLWLLQECKRQWERENRFYSHEELVQLAVSAGAHQSVVSPGDDVFMSPGDMPKRIRQYCERTFQPVPESVGAIVRCILESLALEFRQTLDELEQITGVRPPVIHMVGGGVHNRLLCQFTANATGVPVIAGPVEASSAGNCLLQYVALGEVGGLSEIRDIVSASFDTEMYTPQDSECWQEAYGKYQQFNQRKQHQQ</sequence>
<dbReference type="PANTHER" id="PTHR10196">
    <property type="entry name" value="SUGAR KINASE"/>
    <property type="match status" value="1"/>
</dbReference>
<dbReference type="InterPro" id="IPR013449">
    <property type="entry name" value="Rhamnulokinase"/>
</dbReference>
<dbReference type="Pfam" id="PF00370">
    <property type="entry name" value="FGGY_N"/>
    <property type="match status" value="1"/>
</dbReference>
<keyword evidence="5" id="KW-0067">ATP-binding</keyword>
<dbReference type="GO" id="GO:0005524">
    <property type="term" value="F:ATP binding"/>
    <property type="evidence" value="ECO:0007669"/>
    <property type="project" value="UniProtKB-KW"/>
</dbReference>
<evidence type="ECO:0000256" key="3">
    <source>
        <dbReference type="ARBA" id="ARBA00022741"/>
    </source>
</evidence>
<keyword evidence="11" id="KW-1185">Reference proteome</keyword>
<keyword evidence="4 10" id="KW-0418">Kinase</keyword>
<comment type="similarity">
    <text evidence="1">Belongs to the FGGY kinase family.</text>
</comment>
<evidence type="ECO:0000256" key="7">
    <source>
        <dbReference type="ARBA" id="ARBA00023308"/>
    </source>
</evidence>
<evidence type="ECO:0000259" key="8">
    <source>
        <dbReference type="Pfam" id="PF00370"/>
    </source>
</evidence>
<dbReference type="GO" id="GO:0008993">
    <property type="term" value="F:rhamnulokinase activity"/>
    <property type="evidence" value="ECO:0007669"/>
    <property type="project" value="InterPro"/>
</dbReference>
<accession>A0A1G5LLM9</accession>
<feature type="domain" description="Carbohydrate kinase FGGY C-terminal" evidence="9">
    <location>
        <begin position="267"/>
        <end position="457"/>
    </location>
</feature>
<evidence type="ECO:0000256" key="2">
    <source>
        <dbReference type="ARBA" id="ARBA00022679"/>
    </source>
</evidence>
<dbReference type="PANTHER" id="PTHR10196:SF93">
    <property type="entry name" value="L-RHAMNULOKINASE"/>
    <property type="match status" value="1"/>
</dbReference>
<proteinExistence type="inferred from homology"/>
<dbReference type="CDD" id="cd07771">
    <property type="entry name" value="ASKHA_NBD_FGGY_RhaB-like"/>
    <property type="match status" value="1"/>
</dbReference>
<evidence type="ECO:0000256" key="4">
    <source>
        <dbReference type="ARBA" id="ARBA00022777"/>
    </source>
</evidence>
<keyword evidence="2" id="KW-0808">Transferase</keyword>
<dbReference type="GO" id="GO:0004370">
    <property type="term" value="F:glycerol kinase activity"/>
    <property type="evidence" value="ECO:0007669"/>
    <property type="project" value="TreeGrafter"/>
</dbReference>
<dbReference type="RefSeq" id="WP_090924842.1">
    <property type="nucleotide sequence ID" value="NZ_FMVM01000029.1"/>
</dbReference>
<dbReference type="SUPFAM" id="SSF53067">
    <property type="entry name" value="Actin-like ATPase domain"/>
    <property type="match status" value="2"/>
</dbReference>
<name>A0A1G5LLM9_9BACL</name>
<dbReference type="GO" id="GO:0019301">
    <property type="term" value="P:rhamnose catabolic process"/>
    <property type="evidence" value="ECO:0007669"/>
    <property type="project" value="InterPro"/>
</dbReference>
<evidence type="ECO:0000259" key="9">
    <source>
        <dbReference type="Pfam" id="PF02782"/>
    </source>
</evidence>
<reference evidence="11" key="1">
    <citation type="submission" date="2016-10" db="EMBL/GenBank/DDBJ databases">
        <authorList>
            <person name="Varghese N."/>
            <person name="Submissions S."/>
        </authorList>
    </citation>
    <scope>NUCLEOTIDE SEQUENCE [LARGE SCALE GENOMIC DNA]</scope>
    <source>
        <strain evidence="11">BL9</strain>
    </source>
</reference>
<dbReference type="EMBL" id="FMVM01000029">
    <property type="protein sequence ID" value="SCZ13534.1"/>
    <property type="molecule type" value="Genomic_DNA"/>
</dbReference>
<dbReference type="Gene3D" id="3.30.420.40">
    <property type="match status" value="2"/>
</dbReference>
<dbReference type="AlphaFoldDB" id="A0A1G5LLM9"/>
<gene>
    <name evidence="10" type="ORF">SAMN05720606_12937</name>
</gene>
<dbReference type="InterPro" id="IPR043129">
    <property type="entry name" value="ATPase_NBD"/>
</dbReference>
<dbReference type="STRING" id="582692.SAMN05720606_12937"/>
<organism evidence="10 11">
    <name type="scientific">Paenibacillus polysaccharolyticus</name>
    <dbReference type="NCBI Taxonomy" id="582692"/>
    <lineage>
        <taxon>Bacteria</taxon>
        <taxon>Bacillati</taxon>
        <taxon>Bacillota</taxon>
        <taxon>Bacilli</taxon>
        <taxon>Bacillales</taxon>
        <taxon>Paenibacillaceae</taxon>
        <taxon>Paenibacillus</taxon>
    </lineage>
</organism>
<dbReference type="GO" id="GO:0005829">
    <property type="term" value="C:cytosol"/>
    <property type="evidence" value="ECO:0007669"/>
    <property type="project" value="TreeGrafter"/>
</dbReference>
<evidence type="ECO:0000313" key="11">
    <source>
        <dbReference type="Proteomes" id="UP000198538"/>
    </source>
</evidence>
<keyword evidence="3" id="KW-0547">Nucleotide-binding</keyword>
<dbReference type="InterPro" id="IPR018485">
    <property type="entry name" value="FGGY_C"/>
</dbReference>
<feature type="domain" description="Carbohydrate kinase FGGY N-terminal" evidence="8">
    <location>
        <begin position="8"/>
        <end position="255"/>
    </location>
</feature>
<dbReference type="GO" id="GO:0006071">
    <property type="term" value="P:glycerol metabolic process"/>
    <property type="evidence" value="ECO:0007669"/>
    <property type="project" value="TreeGrafter"/>
</dbReference>
<keyword evidence="6" id="KW-1015">Disulfide bond</keyword>
<dbReference type="Proteomes" id="UP000198538">
    <property type="component" value="Unassembled WGS sequence"/>
</dbReference>
<evidence type="ECO:0000256" key="6">
    <source>
        <dbReference type="ARBA" id="ARBA00023157"/>
    </source>
</evidence>
<evidence type="ECO:0000256" key="5">
    <source>
        <dbReference type="ARBA" id="ARBA00022840"/>
    </source>
</evidence>